<dbReference type="InterPro" id="IPR045150">
    <property type="entry name" value="CYB561D1/2"/>
</dbReference>
<evidence type="ECO:0000256" key="1">
    <source>
        <dbReference type="ARBA" id="ARBA00001970"/>
    </source>
</evidence>
<keyword evidence="7" id="KW-0249">Electron transport</keyword>
<evidence type="ECO:0000256" key="7">
    <source>
        <dbReference type="ARBA" id="ARBA00022982"/>
    </source>
</evidence>
<feature type="transmembrane region" description="Helical" evidence="11">
    <location>
        <begin position="174"/>
        <end position="192"/>
    </location>
</feature>
<feature type="transmembrane region" description="Helical" evidence="11">
    <location>
        <begin position="103"/>
        <end position="125"/>
    </location>
</feature>
<evidence type="ECO:0000256" key="10">
    <source>
        <dbReference type="ARBA" id="ARBA00023136"/>
    </source>
</evidence>
<evidence type="ECO:0000256" key="12">
    <source>
        <dbReference type="SAM" id="SignalP"/>
    </source>
</evidence>
<keyword evidence="5 11" id="KW-0812">Transmembrane</keyword>
<keyword evidence="3" id="KW-0813">Transport</keyword>
<dbReference type="PANTHER" id="PTHR15422">
    <property type="entry name" value="OS05G0565100 PROTEIN"/>
    <property type="match status" value="1"/>
</dbReference>
<evidence type="ECO:0000256" key="2">
    <source>
        <dbReference type="ARBA" id="ARBA00004141"/>
    </source>
</evidence>
<comment type="cofactor">
    <cofactor evidence="1">
        <name>heme b</name>
        <dbReference type="ChEBI" id="CHEBI:60344"/>
    </cofactor>
</comment>
<evidence type="ECO:0000259" key="13">
    <source>
        <dbReference type="PROSITE" id="PS50939"/>
    </source>
</evidence>
<evidence type="ECO:0000256" key="6">
    <source>
        <dbReference type="ARBA" id="ARBA00022723"/>
    </source>
</evidence>
<dbReference type="PROSITE" id="PS50939">
    <property type="entry name" value="CYTOCHROME_B561"/>
    <property type="match status" value="1"/>
</dbReference>
<dbReference type="InterPro" id="IPR006593">
    <property type="entry name" value="Cyt_b561/ferric_Rdtase_TM"/>
</dbReference>
<name>A0A9P5SR11_9FUNG</name>
<dbReference type="GO" id="GO:0046872">
    <property type="term" value="F:metal ion binding"/>
    <property type="evidence" value="ECO:0007669"/>
    <property type="project" value="UniProtKB-KW"/>
</dbReference>
<feature type="transmembrane region" description="Helical" evidence="11">
    <location>
        <begin position="31"/>
        <end position="55"/>
    </location>
</feature>
<comment type="subcellular location">
    <subcellularLocation>
        <location evidence="2">Membrane</location>
        <topology evidence="2">Multi-pass membrane protein</topology>
    </subcellularLocation>
</comment>
<dbReference type="AlphaFoldDB" id="A0A9P5SR11"/>
<keyword evidence="4" id="KW-0349">Heme</keyword>
<proteinExistence type="predicted"/>
<evidence type="ECO:0000313" key="15">
    <source>
        <dbReference type="Proteomes" id="UP000696485"/>
    </source>
</evidence>
<keyword evidence="15" id="KW-1185">Reference proteome</keyword>
<dbReference type="SMART" id="SM00665">
    <property type="entry name" value="B561"/>
    <property type="match status" value="1"/>
</dbReference>
<dbReference type="Pfam" id="PF03188">
    <property type="entry name" value="Cytochrom_B561"/>
    <property type="match status" value="1"/>
</dbReference>
<comment type="caution">
    <text evidence="14">The sequence shown here is derived from an EMBL/GenBank/DDBJ whole genome shotgun (WGS) entry which is preliminary data.</text>
</comment>
<sequence>MLLATLSQIGLFIFFSALAGATVKAPWVYPYSWHPICMGLYGFVATEAILILQPVEKGSQKRLARTIHGLVQILALIFSLVGFAAIYVNKDRLGKVHFHTNHALFGCTTVFIFLLQVLFGCFVGYAPRSVLQWIGQARIIRIHRIAGYVSIALLWITLWLGVLTNWMVKNFDHSWIFALGLGMLAVGLVGQITPSRLVAPRKTVRTVSP</sequence>
<dbReference type="EMBL" id="JAAAUY010000212">
    <property type="protein sequence ID" value="KAF9333274.1"/>
    <property type="molecule type" value="Genomic_DNA"/>
</dbReference>
<organism evidence="14 15">
    <name type="scientific">Podila minutissima</name>
    <dbReference type="NCBI Taxonomy" id="64525"/>
    <lineage>
        <taxon>Eukaryota</taxon>
        <taxon>Fungi</taxon>
        <taxon>Fungi incertae sedis</taxon>
        <taxon>Mucoromycota</taxon>
        <taxon>Mortierellomycotina</taxon>
        <taxon>Mortierellomycetes</taxon>
        <taxon>Mortierellales</taxon>
        <taxon>Mortierellaceae</taxon>
        <taxon>Podila</taxon>
    </lineage>
</organism>
<keyword evidence="12" id="KW-0732">Signal</keyword>
<feature type="transmembrane region" description="Helical" evidence="11">
    <location>
        <begin position="145"/>
        <end position="168"/>
    </location>
</feature>
<keyword evidence="6" id="KW-0479">Metal-binding</keyword>
<evidence type="ECO:0000256" key="9">
    <source>
        <dbReference type="ARBA" id="ARBA00023004"/>
    </source>
</evidence>
<dbReference type="CDD" id="cd08761">
    <property type="entry name" value="Cyt_b561_CYB561D2_like"/>
    <property type="match status" value="1"/>
</dbReference>
<dbReference type="PANTHER" id="PTHR15422:SF45">
    <property type="entry name" value="CYTOCHROME B561 DOMAIN-CONTAINING PROTEIN"/>
    <property type="match status" value="1"/>
</dbReference>
<dbReference type="GO" id="GO:0140575">
    <property type="term" value="F:transmembrane monodehydroascorbate reductase activity"/>
    <property type="evidence" value="ECO:0007669"/>
    <property type="project" value="InterPro"/>
</dbReference>
<gene>
    <name evidence="14" type="ORF">BG006_003839</name>
</gene>
<dbReference type="GO" id="GO:0016020">
    <property type="term" value="C:membrane"/>
    <property type="evidence" value="ECO:0007669"/>
    <property type="project" value="UniProtKB-SubCell"/>
</dbReference>
<keyword evidence="8 11" id="KW-1133">Transmembrane helix</keyword>
<evidence type="ECO:0000256" key="4">
    <source>
        <dbReference type="ARBA" id="ARBA00022617"/>
    </source>
</evidence>
<evidence type="ECO:0000256" key="3">
    <source>
        <dbReference type="ARBA" id="ARBA00022448"/>
    </source>
</evidence>
<evidence type="ECO:0000313" key="14">
    <source>
        <dbReference type="EMBL" id="KAF9333274.1"/>
    </source>
</evidence>
<dbReference type="Proteomes" id="UP000696485">
    <property type="component" value="Unassembled WGS sequence"/>
</dbReference>
<keyword evidence="9" id="KW-0408">Iron</keyword>
<evidence type="ECO:0000256" key="8">
    <source>
        <dbReference type="ARBA" id="ARBA00022989"/>
    </source>
</evidence>
<dbReference type="Gene3D" id="1.20.120.1770">
    <property type="match status" value="1"/>
</dbReference>
<feature type="domain" description="Cytochrome b561" evidence="13">
    <location>
        <begin position="1"/>
        <end position="202"/>
    </location>
</feature>
<keyword evidence="10 11" id="KW-0472">Membrane</keyword>
<accession>A0A9P5SR11</accession>
<protein>
    <recommendedName>
        <fullName evidence="13">Cytochrome b561 domain-containing protein</fullName>
    </recommendedName>
</protein>
<evidence type="ECO:0000256" key="11">
    <source>
        <dbReference type="SAM" id="Phobius"/>
    </source>
</evidence>
<feature type="chain" id="PRO_5040395300" description="Cytochrome b561 domain-containing protein" evidence="12">
    <location>
        <begin position="22"/>
        <end position="209"/>
    </location>
</feature>
<evidence type="ECO:0000256" key="5">
    <source>
        <dbReference type="ARBA" id="ARBA00022692"/>
    </source>
</evidence>
<feature type="transmembrane region" description="Helical" evidence="11">
    <location>
        <begin position="67"/>
        <end position="88"/>
    </location>
</feature>
<feature type="signal peptide" evidence="12">
    <location>
        <begin position="1"/>
        <end position="21"/>
    </location>
</feature>
<reference evidence="14" key="1">
    <citation type="journal article" date="2020" name="Fungal Divers.">
        <title>Resolving the Mortierellaceae phylogeny through synthesis of multi-gene phylogenetics and phylogenomics.</title>
        <authorList>
            <person name="Vandepol N."/>
            <person name="Liber J."/>
            <person name="Desiro A."/>
            <person name="Na H."/>
            <person name="Kennedy M."/>
            <person name="Barry K."/>
            <person name="Grigoriev I.V."/>
            <person name="Miller A.N."/>
            <person name="O'Donnell K."/>
            <person name="Stajich J.E."/>
            <person name="Bonito G."/>
        </authorList>
    </citation>
    <scope>NUCLEOTIDE SEQUENCE</scope>
    <source>
        <strain evidence="14">NVP1</strain>
    </source>
</reference>